<dbReference type="EMBL" id="HACG01036373">
    <property type="protein sequence ID" value="CEK83238.1"/>
    <property type="molecule type" value="Transcribed_RNA"/>
</dbReference>
<sequence>KRRFDKFGFSSGIGKRRRVDPYAFSAGIGKRDGSDQLLYENIEDTDAEKNAATSEIVKDFEKRSAKHDKMETSKSS</sequence>
<protein>
    <submittedName>
        <fullName evidence="1">Uncharacterized protein</fullName>
    </submittedName>
</protein>
<accession>A0A0B7AQT5</accession>
<organism evidence="1">
    <name type="scientific">Arion vulgaris</name>
    <dbReference type="NCBI Taxonomy" id="1028688"/>
    <lineage>
        <taxon>Eukaryota</taxon>
        <taxon>Metazoa</taxon>
        <taxon>Spiralia</taxon>
        <taxon>Lophotrochozoa</taxon>
        <taxon>Mollusca</taxon>
        <taxon>Gastropoda</taxon>
        <taxon>Heterobranchia</taxon>
        <taxon>Euthyneura</taxon>
        <taxon>Panpulmonata</taxon>
        <taxon>Eupulmonata</taxon>
        <taxon>Stylommatophora</taxon>
        <taxon>Helicina</taxon>
        <taxon>Arionoidea</taxon>
        <taxon>Arionidae</taxon>
        <taxon>Arion</taxon>
    </lineage>
</organism>
<proteinExistence type="predicted"/>
<reference evidence="1" key="1">
    <citation type="submission" date="2014-12" db="EMBL/GenBank/DDBJ databases">
        <title>Insight into the proteome of Arion vulgaris.</title>
        <authorList>
            <person name="Aradska J."/>
            <person name="Bulat T."/>
            <person name="Smidak R."/>
            <person name="Sarate P."/>
            <person name="Gangsoo J."/>
            <person name="Sialana F."/>
            <person name="Bilban M."/>
            <person name="Lubec G."/>
        </authorList>
    </citation>
    <scope>NUCLEOTIDE SEQUENCE</scope>
    <source>
        <tissue evidence="1">Skin</tissue>
    </source>
</reference>
<gene>
    <name evidence="1" type="primary">ORF136014</name>
</gene>
<name>A0A0B7AQT5_9EUPU</name>
<evidence type="ECO:0000313" key="1">
    <source>
        <dbReference type="EMBL" id="CEK83238.1"/>
    </source>
</evidence>
<feature type="non-terminal residue" evidence="1">
    <location>
        <position position="1"/>
    </location>
</feature>
<dbReference type="AlphaFoldDB" id="A0A0B7AQT5"/>